<dbReference type="EMBL" id="CP001779">
    <property type="protein sequence ID" value="ACZ01541.1"/>
    <property type="molecule type" value="Genomic_DNA"/>
</dbReference>
<evidence type="ECO:0000313" key="3">
    <source>
        <dbReference type="Proteomes" id="UP000002072"/>
    </source>
</evidence>
<dbReference type="Proteomes" id="UP000002072">
    <property type="component" value="Chromosome"/>
</dbReference>
<proteinExistence type="predicted"/>
<evidence type="ECO:0000313" key="2">
    <source>
        <dbReference type="EMBL" id="ACZ01541.1"/>
    </source>
</evidence>
<dbReference type="PROSITE" id="PS50801">
    <property type="entry name" value="STAS"/>
    <property type="match status" value="1"/>
</dbReference>
<name>D1AUY1_STRM9</name>
<dbReference type="InterPro" id="IPR036513">
    <property type="entry name" value="STAS_dom_sf"/>
</dbReference>
<evidence type="ECO:0000259" key="1">
    <source>
        <dbReference type="PROSITE" id="PS50801"/>
    </source>
</evidence>
<dbReference type="Pfam" id="PF01740">
    <property type="entry name" value="STAS"/>
    <property type="match status" value="1"/>
</dbReference>
<dbReference type="GeneID" id="29674059"/>
<dbReference type="HOGENOM" id="CLU_130803_0_0_0"/>
<sequence>MDNFLYAKLNNEYVFKICGKATMKNSKIFSDFVDDKINESEGISFDMSETTYMDSTFLGLVAKYSIDVKMNKGKSLVILNPSEEAYMFLKQTGIIKFIELISKEDISNYTEHISGNDFSNMDEKSKYILEMHEILMGLNEENEKVFKPVVDAMKKVIK</sequence>
<dbReference type="KEGG" id="smf:Smon_1079"/>
<keyword evidence="3" id="KW-1185">Reference proteome</keyword>
<dbReference type="eggNOG" id="COG1366">
    <property type="taxonomic scope" value="Bacteria"/>
</dbReference>
<dbReference type="CDD" id="cd07043">
    <property type="entry name" value="STAS_anti-anti-sigma_factors"/>
    <property type="match status" value="1"/>
</dbReference>
<accession>D1AUY1</accession>
<dbReference type="AlphaFoldDB" id="D1AUY1"/>
<dbReference type="STRING" id="519441.Smon_1079"/>
<dbReference type="InterPro" id="IPR002645">
    <property type="entry name" value="STAS_dom"/>
</dbReference>
<dbReference type="OrthoDB" id="95619at2"/>
<dbReference type="SUPFAM" id="SSF52091">
    <property type="entry name" value="SpoIIaa-like"/>
    <property type="match status" value="1"/>
</dbReference>
<organism evidence="2 3">
    <name type="scientific">Streptobacillus moniliformis (strain ATCC 14647 / DSM 12112 / NCTC 10651 / 9901)</name>
    <dbReference type="NCBI Taxonomy" id="519441"/>
    <lineage>
        <taxon>Bacteria</taxon>
        <taxon>Fusobacteriati</taxon>
        <taxon>Fusobacteriota</taxon>
        <taxon>Fusobacteriia</taxon>
        <taxon>Fusobacteriales</taxon>
        <taxon>Leptotrichiaceae</taxon>
        <taxon>Streptobacillus</taxon>
    </lineage>
</organism>
<dbReference type="RefSeq" id="WP_012859088.1">
    <property type="nucleotide sequence ID" value="NC_013515.1"/>
</dbReference>
<protein>
    <recommendedName>
        <fullName evidence="1">STAS domain-containing protein</fullName>
    </recommendedName>
</protein>
<feature type="domain" description="STAS" evidence="1">
    <location>
        <begin position="14"/>
        <end position="99"/>
    </location>
</feature>
<gene>
    <name evidence="2" type="ordered locus">Smon_1079</name>
</gene>
<reference evidence="2 3" key="1">
    <citation type="journal article" date="2009" name="Stand. Genomic Sci.">
        <title>Complete genome sequence of Streptobacillus moniliformis type strain (9901T).</title>
        <authorList>
            <person name="Nolan M."/>
            <person name="Gronow S."/>
            <person name="Lapidus A."/>
            <person name="Ivanova N."/>
            <person name="Copeland A."/>
            <person name="Lucas S."/>
            <person name="Del Rio T.G."/>
            <person name="Chen F."/>
            <person name="Tice H."/>
            <person name="Pitluck S."/>
            <person name="Cheng J.F."/>
            <person name="Sims D."/>
            <person name="Meincke L."/>
            <person name="Bruce D."/>
            <person name="Goodwin L."/>
            <person name="Brettin T."/>
            <person name="Han C."/>
            <person name="Detter J.C."/>
            <person name="Ovchinikova G."/>
            <person name="Pati A."/>
            <person name="Mavromatis K."/>
            <person name="Mikhailova N."/>
            <person name="Chen A."/>
            <person name="Palaniappan K."/>
            <person name="Land M."/>
            <person name="Hauser L."/>
            <person name="Chang Y.J."/>
            <person name="Jeffries C.D."/>
            <person name="Rohde M."/>
            <person name="Sproer C."/>
            <person name="Goker M."/>
            <person name="Bristow J."/>
            <person name="Eisen J.A."/>
            <person name="Markowitz V."/>
            <person name="Hugenholtz P."/>
            <person name="Kyrpides N.C."/>
            <person name="Klenk H.P."/>
            <person name="Chain P."/>
        </authorList>
    </citation>
    <scope>NUCLEOTIDE SEQUENCE [LARGE SCALE GENOMIC DNA]</scope>
    <source>
        <strain evidence="3">ATCC 14647 / DSM 12112 / NCTC 10651 / 9901</strain>
    </source>
</reference>
<dbReference type="Gene3D" id="3.30.750.24">
    <property type="entry name" value="STAS domain"/>
    <property type="match status" value="1"/>
</dbReference>